<dbReference type="GO" id="GO:0042254">
    <property type="term" value="P:ribosome biogenesis"/>
    <property type="evidence" value="ECO:0007669"/>
    <property type="project" value="UniProtKB-KW"/>
</dbReference>
<dbReference type="PIRSF" id="PIRSF016183">
    <property type="entry name" value="UCP016183"/>
    <property type="match status" value="1"/>
</dbReference>
<protein>
    <submittedName>
        <fullName evidence="6">UPF0307 protein YjgA</fullName>
    </submittedName>
</protein>
<dbReference type="NCBIfam" id="NF003593">
    <property type="entry name" value="PRK05255.1-1"/>
    <property type="match status" value="1"/>
</dbReference>
<dbReference type="Pfam" id="PF04751">
    <property type="entry name" value="DarP"/>
    <property type="match status" value="1"/>
</dbReference>
<dbReference type="GO" id="GO:0005829">
    <property type="term" value="C:cytosol"/>
    <property type="evidence" value="ECO:0007669"/>
    <property type="project" value="TreeGrafter"/>
</dbReference>
<keyword evidence="2" id="KW-0690">Ribosome biogenesis</keyword>
<reference evidence="6" key="1">
    <citation type="submission" date="2018-06" db="EMBL/GenBank/DDBJ databases">
        <authorList>
            <person name="Zhirakovskaya E."/>
        </authorList>
    </citation>
    <scope>NUCLEOTIDE SEQUENCE</scope>
</reference>
<dbReference type="PANTHER" id="PTHR38101">
    <property type="entry name" value="UPF0307 PROTEIN YJGA"/>
    <property type="match status" value="1"/>
</dbReference>
<dbReference type="InterPro" id="IPR023153">
    <property type="entry name" value="DarP_sf"/>
</dbReference>
<dbReference type="SUPFAM" id="SSF158710">
    <property type="entry name" value="PSPTO4464-like"/>
    <property type="match status" value="1"/>
</dbReference>
<accession>A0A3B0ZYT7</accession>
<dbReference type="AlphaFoldDB" id="A0A3B0ZYT7"/>
<evidence type="ECO:0000256" key="4">
    <source>
        <dbReference type="ARBA" id="ARBA00022884"/>
    </source>
</evidence>
<evidence type="ECO:0000256" key="3">
    <source>
        <dbReference type="ARBA" id="ARBA00022730"/>
    </source>
</evidence>
<dbReference type="GO" id="GO:0019843">
    <property type="term" value="F:rRNA binding"/>
    <property type="evidence" value="ECO:0007669"/>
    <property type="project" value="UniProtKB-KW"/>
</dbReference>
<dbReference type="InterPro" id="IPR006839">
    <property type="entry name" value="DarP"/>
</dbReference>
<name>A0A3B0ZYT7_9ZZZZ</name>
<organism evidence="6">
    <name type="scientific">hydrothermal vent metagenome</name>
    <dbReference type="NCBI Taxonomy" id="652676"/>
    <lineage>
        <taxon>unclassified sequences</taxon>
        <taxon>metagenomes</taxon>
        <taxon>ecological metagenomes</taxon>
    </lineage>
</organism>
<feature type="region of interest" description="Disordered" evidence="5">
    <location>
        <begin position="1"/>
        <end position="23"/>
    </location>
</feature>
<evidence type="ECO:0000313" key="6">
    <source>
        <dbReference type="EMBL" id="VAW86644.1"/>
    </source>
</evidence>
<gene>
    <name evidence="6" type="ORF">MNBD_GAMMA16-2159</name>
</gene>
<keyword evidence="4" id="KW-0694">RNA-binding</keyword>
<evidence type="ECO:0000256" key="5">
    <source>
        <dbReference type="SAM" id="MobiDB-lite"/>
    </source>
</evidence>
<dbReference type="CDD" id="cd16331">
    <property type="entry name" value="YjgA-like"/>
    <property type="match status" value="1"/>
</dbReference>
<sequence length="167" mass="19725">MSADKSEDQYEEKSKSQRKRDVEALQKTGEELIKLRATQLDKLELPERLRQAIDNAQQIRSRSALRRQRQYIGRIMREQEGEEIAQRLAQLLHPHIEETAHLHKLERWRDRLISEGDLAIDDLVAKHPSADRKIVRQYVRSAKKEQEKSLPPKASRNLFKYLKLIIL</sequence>
<dbReference type="HAMAP" id="MF_00765">
    <property type="entry name" value="DarP"/>
    <property type="match status" value="1"/>
</dbReference>
<evidence type="ECO:0000256" key="2">
    <source>
        <dbReference type="ARBA" id="ARBA00022517"/>
    </source>
</evidence>
<proteinExistence type="inferred from homology"/>
<dbReference type="EMBL" id="UOFO01000097">
    <property type="protein sequence ID" value="VAW86644.1"/>
    <property type="molecule type" value="Genomic_DNA"/>
</dbReference>
<keyword evidence="1" id="KW-0963">Cytoplasm</keyword>
<keyword evidence="3" id="KW-0699">rRNA-binding</keyword>
<evidence type="ECO:0000256" key="1">
    <source>
        <dbReference type="ARBA" id="ARBA00022490"/>
    </source>
</evidence>
<dbReference type="Gene3D" id="1.10.60.30">
    <property type="entry name" value="PSPTO4464-like domains"/>
    <property type="match status" value="2"/>
</dbReference>
<dbReference type="PANTHER" id="PTHR38101:SF1">
    <property type="entry name" value="UPF0307 PROTEIN YJGA"/>
    <property type="match status" value="1"/>
</dbReference>